<accession>A0A0S3EWF9</accession>
<reference evidence="2 3" key="1">
    <citation type="submission" date="2015-11" db="EMBL/GenBank/DDBJ databases">
        <title>A Two-component Flavoprotein Monooxygenase System MeaXY Responsible for para-Hydroxylation of 2-Methyl-6-ethylaniline and 2,6-Diethylaniline in Sphingobium baderi DE-13.</title>
        <authorList>
            <person name="Cheng M."/>
            <person name="Meng Q."/>
            <person name="Yang Y."/>
            <person name="Chu C."/>
            <person name="Yan X."/>
            <person name="He J."/>
            <person name="Li S."/>
        </authorList>
    </citation>
    <scope>NUCLEOTIDE SEQUENCE [LARGE SCALE GENOMIC DNA]</scope>
    <source>
        <strain evidence="2 3">DE-13</strain>
    </source>
</reference>
<dbReference type="Proteomes" id="UP000056968">
    <property type="component" value="Chromosome"/>
</dbReference>
<dbReference type="EMBL" id="CP013264">
    <property type="protein sequence ID" value="ALR19775.1"/>
    <property type="molecule type" value="Genomic_DNA"/>
</dbReference>
<proteinExistence type="predicted"/>
<feature type="compositionally biased region" description="Basic and acidic residues" evidence="1">
    <location>
        <begin position="92"/>
        <end position="110"/>
    </location>
</feature>
<gene>
    <name evidence="2" type="ORF">ATN00_05070</name>
</gene>
<sequence>MTKTLRLNDLQLILLSTASQRDDGSLLPPPDSIGERTPAVDKAIKSLLRRGLAAKADASDISDLWPADKNQLIDVQITAAGRAAIGAGQDEGEARSPEEPGEKSRPESEPSSRPVSKIGTVLSLLRRDEGATLDEMIAATGWLPHTTRAALTGLRKKGHSIAKDKRGDTTCYRIAAEV</sequence>
<dbReference type="STRING" id="1332080.ATN00_05070"/>
<dbReference type="AlphaFoldDB" id="A0A0S3EWF9"/>
<keyword evidence="3" id="KW-1185">Reference proteome</keyword>
<name>A0A0S3EWF9_9SPHN</name>
<dbReference type="KEGG" id="sbd:ATN00_05070"/>
<feature type="region of interest" description="Disordered" evidence="1">
    <location>
        <begin position="83"/>
        <end position="117"/>
    </location>
</feature>
<evidence type="ECO:0000313" key="2">
    <source>
        <dbReference type="EMBL" id="ALR19775.1"/>
    </source>
</evidence>
<dbReference type="RefSeq" id="WP_062062891.1">
    <property type="nucleotide sequence ID" value="NZ_CP013264.1"/>
</dbReference>
<dbReference type="OrthoDB" id="7206991at2"/>
<evidence type="ECO:0008006" key="4">
    <source>
        <dbReference type="Google" id="ProtNLM"/>
    </source>
</evidence>
<protein>
    <recommendedName>
        <fullName evidence="4">DUF3489 domain-containing protein</fullName>
    </recommendedName>
</protein>
<dbReference type="InterPro" id="IPR021880">
    <property type="entry name" value="DUF3489"/>
</dbReference>
<organism evidence="2 3">
    <name type="scientific">Sphingobium baderi</name>
    <dbReference type="NCBI Taxonomy" id="1332080"/>
    <lineage>
        <taxon>Bacteria</taxon>
        <taxon>Pseudomonadati</taxon>
        <taxon>Pseudomonadota</taxon>
        <taxon>Alphaproteobacteria</taxon>
        <taxon>Sphingomonadales</taxon>
        <taxon>Sphingomonadaceae</taxon>
        <taxon>Sphingobium</taxon>
    </lineage>
</organism>
<dbReference type="Pfam" id="PF11994">
    <property type="entry name" value="DUF3489"/>
    <property type="match status" value="1"/>
</dbReference>
<evidence type="ECO:0000256" key="1">
    <source>
        <dbReference type="SAM" id="MobiDB-lite"/>
    </source>
</evidence>
<evidence type="ECO:0000313" key="3">
    <source>
        <dbReference type="Proteomes" id="UP000056968"/>
    </source>
</evidence>